<keyword evidence="1" id="KW-0812">Transmembrane</keyword>
<comment type="caution">
    <text evidence="2">The sequence shown here is derived from an EMBL/GenBank/DDBJ whole genome shotgun (WGS) entry which is preliminary data.</text>
</comment>
<dbReference type="EMBL" id="JAUSVB010000006">
    <property type="protein sequence ID" value="MDQ0375646.1"/>
    <property type="molecule type" value="Genomic_DNA"/>
</dbReference>
<organism evidence="2 3">
    <name type="scientific">Cellulomonas humilata</name>
    <dbReference type="NCBI Taxonomy" id="144055"/>
    <lineage>
        <taxon>Bacteria</taxon>
        <taxon>Bacillati</taxon>
        <taxon>Actinomycetota</taxon>
        <taxon>Actinomycetes</taxon>
        <taxon>Micrococcales</taxon>
        <taxon>Cellulomonadaceae</taxon>
        <taxon>Cellulomonas</taxon>
    </lineage>
</organism>
<evidence type="ECO:0008006" key="4">
    <source>
        <dbReference type="Google" id="ProtNLM"/>
    </source>
</evidence>
<dbReference type="Proteomes" id="UP001239626">
    <property type="component" value="Unassembled WGS sequence"/>
</dbReference>
<protein>
    <recommendedName>
        <fullName evidence="4">ABC transporter permease</fullName>
    </recommendedName>
</protein>
<sequence>MTVDVARAPRVSSVRATAQWLLMMHLYLAMWAWAMAIVVVTLAIVVINTVGEVQNSVLSFARQGAIWFPFSVFIAITAAYLPVHIAAGLTRRSLARGSILAAIGTGIAYGLVYNGLLLVERAVFGAMGWEWRVLEGMSPDTADPLAIATSTTLTFVVAYLCGLLVGITYMRAGGWWGTLALPLTVGPILVVSVLFAYESGPLETSAWFGSDQASPIAAAASLLIIAVQAFAFDRLTRGVDVPRRTT</sequence>
<keyword evidence="3" id="KW-1185">Reference proteome</keyword>
<evidence type="ECO:0000313" key="2">
    <source>
        <dbReference type="EMBL" id="MDQ0375646.1"/>
    </source>
</evidence>
<feature type="transmembrane region" description="Helical" evidence="1">
    <location>
        <begin position="174"/>
        <end position="196"/>
    </location>
</feature>
<feature type="transmembrane region" description="Helical" evidence="1">
    <location>
        <begin position="99"/>
        <end position="124"/>
    </location>
</feature>
<accession>A0ABU0EK37</accession>
<evidence type="ECO:0000256" key="1">
    <source>
        <dbReference type="SAM" id="Phobius"/>
    </source>
</evidence>
<feature type="transmembrane region" description="Helical" evidence="1">
    <location>
        <begin position="144"/>
        <end position="167"/>
    </location>
</feature>
<keyword evidence="1" id="KW-1133">Transmembrane helix</keyword>
<feature type="transmembrane region" description="Helical" evidence="1">
    <location>
        <begin position="216"/>
        <end position="235"/>
    </location>
</feature>
<reference evidence="2 3" key="1">
    <citation type="submission" date="2023-07" db="EMBL/GenBank/DDBJ databases">
        <title>Sorghum-associated microbial communities from plants grown in Nebraska, USA.</title>
        <authorList>
            <person name="Schachtman D."/>
        </authorList>
    </citation>
    <scope>NUCLEOTIDE SEQUENCE [LARGE SCALE GENOMIC DNA]</scope>
    <source>
        <strain evidence="2 3">BE332</strain>
    </source>
</reference>
<dbReference type="RefSeq" id="WP_307494439.1">
    <property type="nucleotide sequence ID" value="NZ_JAUSVB010000006.1"/>
</dbReference>
<proteinExistence type="predicted"/>
<name>A0ABU0EK37_9CELL</name>
<keyword evidence="1" id="KW-0472">Membrane</keyword>
<evidence type="ECO:0000313" key="3">
    <source>
        <dbReference type="Proteomes" id="UP001239626"/>
    </source>
</evidence>
<gene>
    <name evidence="2" type="ORF">J2X26_003984</name>
</gene>
<feature type="transmembrane region" description="Helical" evidence="1">
    <location>
        <begin position="66"/>
        <end position="87"/>
    </location>
</feature>
<feature type="transmembrane region" description="Helical" evidence="1">
    <location>
        <begin position="20"/>
        <end position="46"/>
    </location>
</feature>